<dbReference type="STRING" id="1802511.A3E15_01065"/>
<evidence type="ECO:0000259" key="5">
    <source>
        <dbReference type="Pfam" id="PF13361"/>
    </source>
</evidence>
<feature type="domain" description="UvrD-like helicase C-terminal" evidence="5">
    <location>
        <begin position="1"/>
        <end position="60"/>
    </location>
</feature>
<dbReference type="InterPro" id="IPR014017">
    <property type="entry name" value="DNA_helicase_UvrD-like_C"/>
</dbReference>
<dbReference type="EMBL" id="MGGX01000005">
    <property type="protein sequence ID" value="OGM56471.1"/>
    <property type="molecule type" value="Genomic_DNA"/>
</dbReference>
<dbReference type="Proteomes" id="UP000177794">
    <property type="component" value="Unassembled WGS sequence"/>
</dbReference>
<evidence type="ECO:0000256" key="3">
    <source>
        <dbReference type="ARBA" id="ARBA00022806"/>
    </source>
</evidence>
<keyword evidence="4" id="KW-0067">ATP-binding</keyword>
<dbReference type="InterPro" id="IPR027417">
    <property type="entry name" value="P-loop_NTPase"/>
</dbReference>
<protein>
    <recommendedName>
        <fullName evidence="5">UvrD-like helicase C-terminal domain-containing protein</fullName>
    </recommendedName>
</protein>
<dbReference type="CDD" id="cd18807">
    <property type="entry name" value="SF1_C_UvrD"/>
    <property type="match status" value="1"/>
</dbReference>
<dbReference type="GO" id="GO:0003677">
    <property type="term" value="F:DNA binding"/>
    <property type="evidence" value="ECO:0007669"/>
    <property type="project" value="InterPro"/>
</dbReference>
<name>A0A1F8AXL3_9BACT</name>
<dbReference type="GO" id="GO:0000725">
    <property type="term" value="P:recombinational repair"/>
    <property type="evidence" value="ECO:0007669"/>
    <property type="project" value="TreeGrafter"/>
</dbReference>
<keyword evidence="2" id="KW-0378">Hydrolase</keyword>
<reference evidence="6 7" key="1">
    <citation type="journal article" date="2016" name="Nat. Commun.">
        <title>Thousands of microbial genomes shed light on interconnected biogeochemical processes in an aquifer system.</title>
        <authorList>
            <person name="Anantharaman K."/>
            <person name="Brown C.T."/>
            <person name="Hug L.A."/>
            <person name="Sharon I."/>
            <person name="Castelle C.J."/>
            <person name="Probst A.J."/>
            <person name="Thomas B.C."/>
            <person name="Singh A."/>
            <person name="Wilkins M.J."/>
            <person name="Karaoz U."/>
            <person name="Brodie E.L."/>
            <person name="Williams K.H."/>
            <person name="Hubbard S.S."/>
            <person name="Banfield J.F."/>
        </authorList>
    </citation>
    <scope>NUCLEOTIDE SEQUENCE [LARGE SCALE GENOMIC DNA]</scope>
</reference>
<accession>A0A1F8AXL3</accession>
<comment type="caution">
    <text evidence="6">The sequence shown here is derived from an EMBL/GenBank/DDBJ whole genome shotgun (WGS) entry which is preliminary data.</text>
</comment>
<dbReference type="PANTHER" id="PTHR11070">
    <property type="entry name" value="UVRD / RECB / PCRA DNA HELICASE FAMILY MEMBER"/>
    <property type="match status" value="1"/>
</dbReference>
<evidence type="ECO:0000256" key="2">
    <source>
        <dbReference type="ARBA" id="ARBA00022801"/>
    </source>
</evidence>
<evidence type="ECO:0000313" key="6">
    <source>
        <dbReference type="EMBL" id="OGM56471.1"/>
    </source>
</evidence>
<evidence type="ECO:0000256" key="1">
    <source>
        <dbReference type="ARBA" id="ARBA00022741"/>
    </source>
</evidence>
<organism evidence="6 7">
    <name type="scientific">Candidatus Woesebacteria bacterium RIFCSPHIGHO2_12_FULL_42_9</name>
    <dbReference type="NCBI Taxonomy" id="1802511"/>
    <lineage>
        <taxon>Bacteria</taxon>
        <taxon>Candidatus Woeseibacteriota</taxon>
    </lineage>
</organism>
<dbReference type="GO" id="GO:0016787">
    <property type="term" value="F:hydrolase activity"/>
    <property type="evidence" value="ECO:0007669"/>
    <property type="project" value="UniProtKB-KW"/>
</dbReference>
<dbReference type="Pfam" id="PF13361">
    <property type="entry name" value="UvrD_C"/>
    <property type="match status" value="1"/>
</dbReference>
<evidence type="ECO:0000313" key="7">
    <source>
        <dbReference type="Proteomes" id="UP000177794"/>
    </source>
</evidence>
<keyword evidence="3" id="KW-0347">Helicase</keyword>
<dbReference type="Gene3D" id="3.40.50.300">
    <property type="entry name" value="P-loop containing nucleotide triphosphate hydrolases"/>
    <property type="match status" value="1"/>
</dbReference>
<dbReference type="InterPro" id="IPR000212">
    <property type="entry name" value="DNA_helicase_UvrD/REP"/>
</dbReference>
<sequence length="105" mass="11898">MTLHGAKGLEFPVVFIVGMEEGLFPHSRSLWDTGQLEEERRLAYVGITRAKNLLYLSYATRRLYFGEKLSNPPSRFIIDIPESLLRGVGGDSLVKSFGEFDDINF</sequence>
<keyword evidence="1" id="KW-0547">Nucleotide-binding</keyword>
<proteinExistence type="predicted"/>
<dbReference type="AlphaFoldDB" id="A0A1F8AXL3"/>
<evidence type="ECO:0000256" key="4">
    <source>
        <dbReference type="ARBA" id="ARBA00022840"/>
    </source>
</evidence>
<dbReference type="GO" id="GO:0005829">
    <property type="term" value="C:cytosol"/>
    <property type="evidence" value="ECO:0007669"/>
    <property type="project" value="TreeGrafter"/>
</dbReference>
<dbReference type="PANTHER" id="PTHR11070:SF2">
    <property type="entry name" value="ATP-DEPENDENT DNA HELICASE SRS2"/>
    <property type="match status" value="1"/>
</dbReference>
<gene>
    <name evidence="6" type="ORF">A3E15_01065</name>
</gene>
<dbReference type="GO" id="GO:0005524">
    <property type="term" value="F:ATP binding"/>
    <property type="evidence" value="ECO:0007669"/>
    <property type="project" value="UniProtKB-KW"/>
</dbReference>
<dbReference type="GO" id="GO:0043138">
    <property type="term" value="F:3'-5' DNA helicase activity"/>
    <property type="evidence" value="ECO:0007669"/>
    <property type="project" value="TreeGrafter"/>
</dbReference>
<dbReference type="SUPFAM" id="SSF52540">
    <property type="entry name" value="P-loop containing nucleoside triphosphate hydrolases"/>
    <property type="match status" value="1"/>
</dbReference>
<dbReference type="GO" id="GO:0033202">
    <property type="term" value="C:DNA helicase complex"/>
    <property type="evidence" value="ECO:0007669"/>
    <property type="project" value="TreeGrafter"/>
</dbReference>